<protein>
    <submittedName>
        <fullName evidence="2">Uncharacterized protein</fullName>
    </submittedName>
</protein>
<dbReference type="AlphaFoldDB" id="A0A0D7B5W2"/>
<name>A0A0D7B5W2_9AGAR</name>
<reference evidence="2 3" key="1">
    <citation type="journal article" date="2015" name="Fungal Genet. Biol.">
        <title>Evolution of novel wood decay mechanisms in Agaricales revealed by the genome sequences of Fistulina hepatica and Cylindrobasidium torrendii.</title>
        <authorList>
            <person name="Floudas D."/>
            <person name="Held B.W."/>
            <person name="Riley R."/>
            <person name="Nagy L.G."/>
            <person name="Koehler G."/>
            <person name="Ransdell A.S."/>
            <person name="Younus H."/>
            <person name="Chow J."/>
            <person name="Chiniquy J."/>
            <person name="Lipzen A."/>
            <person name="Tritt A."/>
            <person name="Sun H."/>
            <person name="Haridas S."/>
            <person name="LaButti K."/>
            <person name="Ohm R.A."/>
            <person name="Kues U."/>
            <person name="Blanchette R.A."/>
            <person name="Grigoriev I.V."/>
            <person name="Minto R.E."/>
            <person name="Hibbett D.S."/>
        </authorList>
    </citation>
    <scope>NUCLEOTIDE SEQUENCE [LARGE SCALE GENOMIC DNA]</scope>
    <source>
        <strain evidence="2 3">FP15055 ss-10</strain>
    </source>
</reference>
<feature type="compositionally biased region" description="Polar residues" evidence="1">
    <location>
        <begin position="73"/>
        <end position="85"/>
    </location>
</feature>
<feature type="compositionally biased region" description="Basic and acidic residues" evidence="1">
    <location>
        <begin position="621"/>
        <end position="632"/>
    </location>
</feature>
<feature type="compositionally biased region" description="Basic residues" evidence="1">
    <location>
        <begin position="795"/>
        <end position="805"/>
    </location>
</feature>
<sequence length="805" mass="85961">MTTGPPNLTMRSDTLRKDAMKKAMGSLLDLVGDHVSGAVRDVTPLDSDGHSDSNTDADSEDSDDEGSEKPSSHGSSILAEQQITAYLTDVRDADTPEPTTQHSDTTCKDENTKEEKETASPATEDDPTSRAATATAAPMGSDNDGSQHANPAMPNPTSSTSPTRTDALANMPGDPRTTFHYPRRANSTGPTLSPAPGSGTTQKTPIPSKPFIAQIPPFRPKGTQQNAAARPEPERHTHPKAVPNATKSNGRRPPMKLAEIPPYKPVPNPETLVLPPYRPSAPTRGTTLGTPGNYMKGPDGTLEALPQLPCLPTTQVGDPRLDAERMKDYELAVERERAEAVDSVIGGKEMALPAGQLPPWQAVLEAPSIAPSLPPPPAVSAPTTAPPADAPRDAQPQDELTTAAPTADAPRDEQPQDEPTTTVQDEEPPAIAPAVPEQSADLTESKSATDKVDKPRRTRRVRRVRLVRRVALSALVRPQREYSPEPEYVSDEDEEYGLARLFSLTTAIQDAIAGEGNGESEAEGSGSGTQTPEPGYESDGDERRARYAALVAAVQGESAGEEEAEPTTEASSPERIPTAVSENEASISKVEKKKESKPKTAKGKSKGRKRAAEDDDEETEDAKPRTRRRLLEPESASAAGIPQSNRRVNPKRAARPSVGSLSLKRKFEEMKAAEVEAEAEAEAEVEAAEVEVEERPAQRRRTTRATASSSRVKAEDTEATASKKAAPKRSPAKKAAPKKAAPKKKAVAKKAAPKKGKGKGQTKEIEPEAEGEVEGAPAEEPEAKPEEEVPEGRVLRSRSKKNAKK</sequence>
<dbReference type="Proteomes" id="UP000054007">
    <property type="component" value="Unassembled WGS sequence"/>
</dbReference>
<feature type="compositionally biased region" description="Pro residues" evidence="1">
    <location>
        <begin position="372"/>
        <end position="389"/>
    </location>
</feature>
<evidence type="ECO:0000313" key="3">
    <source>
        <dbReference type="Proteomes" id="UP000054007"/>
    </source>
</evidence>
<feature type="compositionally biased region" description="Basic and acidic residues" evidence="1">
    <location>
        <begin position="665"/>
        <end position="674"/>
    </location>
</feature>
<keyword evidence="3" id="KW-1185">Reference proteome</keyword>
<feature type="compositionally biased region" description="Low complexity" evidence="1">
    <location>
        <begin position="547"/>
        <end position="558"/>
    </location>
</feature>
<feature type="compositionally biased region" description="Acidic residues" evidence="1">
    <location>
        <begin position="55"/>
        <end position="66"/>
    </location>
</feature>
<feature type="compositionally biased region" description="Basic and acidic residues" evidence="1">
    <location>
        <begin position="589"/>
        <end position="598"/>
    </location>
</feature>
<feature type="compositionally biased region" description="Basic residues" evidence="1">
    <location>
        <begin position="725"/>
        <end position="760"/>
    </location>
</feature>
<dbReference type="STRING" id="1314674.A0A0D7B5W2"/>
<feature type="compositionally biased region" description="Acidic residues" evidence="1">
    <location>
        <begin position="675"/>
        <end position="692"/>
    </location>
</feature>
<feature type="compositionally biased region" description="Basic residues" evidence="1">
    <location>
        <begin position="599"/>
        <end position="609"/>
    </location>
</feature>
<proteinExistence type="predicted"/>
<gene>
    <name evidence="2" type="ORF">CYLTODRAFT_465318</name>
</gene>
<accession>A0A0D7B5W2</accession>
<feature type="compositionally biased region" description="Acidic residues" evidence="1">
    <location>
        <begin position="767"/>
        <end position="780"/>
    </location>
</feature>
<feature type="region of interest" description="Disordered" evidence="1">
    <location>
        <begin position="510"/>
        <end position="805"/>
    </location>
</feature>
<dbReference type="EMBL" id="KN880584">
    <property type="protein sequence ID" value="KIY65600.1"/>
    <property type="molecule type" value="Genomic_DNA"/>
</dbReference>
<evidence type="ECO:0000313" key="2">
    <source>
        <dbReference type="EMBL" id="KIY65600.1"/>
    </source>
</evidence>
<evidence type="ECO:0000256" key="1">
    <source>
        <dbReference type="SAM" id="MobiDB-lite"/>
    </source>
</evidence>
<feature type="region of interest" description="Disordered" evidence="1">
    <location>
        <begin position="367"/>
        <end position="463"/>
    </location>
</feature>
<feature type="region of interest" description="Disordered" evidence="1">
    <location>
        <begin position="39"/>
        <end position="322"/>
    </location>
</feature>
<feature type="compositionally biased region" description="Basic and acidic residues" evidence="1">
    <location>
        <begin position="443"/>
        <end position="455"/>
    </location>
</feature>
<organism evidence="2 3">
    <name type="scientific">Cylindrobasidium torrendii FP15055 ss-10</name>
    <dbReference type="NCBI Taxonomy" id="1314674"/>
    <lineage>
        <taxon>Eukaryota</taxon>
        <taxon>Fungi</taxon>
        <taxon>Dikarya</taxon>
        <taxon>Basidiomycota</taxon>
        <taxon>Agaricomycotina</taxon>
        <taxon>Agaricomycetes</taxon>
        <taxon>Agaricomycetidae</taxon>
        <taxon>Agaricales</taxon>
        <taxon>Marasmiineae</taxon>
        <taxon>Physalacriaceae</taxon>
        <taxon>Cylindrobasidium</taxon>
    </lineage>
</organism>
<feature type="compositionally biased region" description="Basic and acidic residues" evidence="1">
    <location>
        <begin position="105"/>
        <end position="118"/>
    </location>
</feature>
<feature type="compositionally biased region" description="Basic and acidic residues" evidence="1">
    <location>
        <begin position="781"/>
        <end position="794"/>
    </location>
</feature>